<dbReference type="SUPFAM" id="SSF51556">
    <property type="entry name" value="Metallo-dependent hydrolases"/>
    <property type="match status" value="1"/>
</dbReference>
<dbReference type="PANTHER" id="PTHR22642:SF2">
    <property type="entry name" value="PROTEIN LONG AFTER FAR-RED 3"/>
    <property type="match status" value="1"/>
</dbReference>
<proteinExistence type="predicted"/>
<evidence type="ECO:0000259" key="1">
    <source>
        <dbReference type="Pfam" id="PF07969"/>
    </source>
</evidence>
<dbReference type="InterPro" id="IPR033932">
    <property type="entry name" value="YtcJ-like"/>
</dbReference>
<dbReference type="PANTHER" id="PTHR22642">
    <property type="entry name" value="IMIDAZOLONEPROPIONASE"/>
    <property type="match status" value="1"/>
</dbReference>
<dbReference type="InterPro" id="IPR032466">
    <property type="entry name" value="Metal_Hydrolase"/>
</dbReference>
<comment type="caution">
    <text evidence="2">The sequence shown here is derived from an EMBL/GenBank/DDBJ whole genome shotgun (WGS) entry which is preliminary data.</text>
</comment>
<dbReference type="Proteomes" id="UP001500540">
    <property type="component" value="Unassembled WGS sequence"/>
</dbReference>
<dbReference type="InterPro" id="IPR011059">
    <property type="entry name" value="Metal-dep_hydrolase_composite"/>
</dbReference>
<dbReference type="Gene3D" id="2.30.40.10">
    <property type="entry name" value="Urease, subunit C, domain 1"/>
    <property type="match status" value="1"/>
</dbReference>
<organism evidence="2 3">
    <name type="scientific">Microbacterium kribbense</name>
    <dbReference type="NCBI Taxonomy" id="433645"/>
    <lineage>
        <taxon>Bacteria</taxon>
        <taxon>Bacillati</taxon>
        <taxon>Actinomycetota</taxon>
        <taxon>Actinomycetes</taxon>
        <taxon>Micrococcales</taxon>
        <taxon>Microbacteriaceae</taxon>
        <taxon>Microbacterium</taxon>
    </lineage>
</organism>
<name>A0ABP7G5D4_9MICO</name>
<dbReference type="EMBL" id="BAABAF010000001">
    <property type="protein sequence ID" value="GAA3754236.1"/>
    <property type="molecule type" value="Genomic_DNA"/>
</dbReference>
<dbReference type="Gene3D" id="3.20.20.140">
    <property type="entry name" value="Metal-dependent hydrolases"/>
    <property type="match status" value="1"/>
</dbReference>
<reference evidence="3" key="1">
    <citation type="journal article" date="2019" name="Int. J. Syst. Evol. Microbiol.">
        <title>The Global Catalogue of Microorganisms (GCM) 10K type strain sequencing project: providing services to taxonomists for standard genome sequencing and annotation.</title>
        <authorList>
            <consortium name="The Broad Institute Genomics Platform"/>
            <consortium name="The Broad Institute Genome Sequencing Center for Infectious Disease"/>
            <person name="Wu L."/>
            <person name="Ma J."/>
        </authorList>
    </citation>
    <scope>NUCLEOTIDE SEQUENCE [LARGE SCALE GENOMIC DNA]</scope>
    <source>
        <strain evidence="3">JCM 16950</strain>
    </source>
</reference>
<dbReference type="CDD" id="cd01300">
    <property type="entry name" value="YtcJ_like"/>
    <property type="match status" value="1"/>
</dbReference>
<dbReference type="Pfam" id="PF07969">
    <property type="entry name" value="Amidohydro_3"/>
    <property type="match status" value="1"/>
</dbReference>
<dbReference type="Gene3D" id="3.10.310.70">
    <property type="match status" value="1"/>
</dbReference>
<dbReference type="InterPro" id="IPR013108">
    <property type="entry name" value="Amidohydro_3"/>
</dbReference>
<protein>
    <submittedName>
        <fullName evidence="2">Amidohydrolase</fullName>
    </submittedName>
</protein>
<feature type="domain" description="Amidohydrolase 3" evidence="1">
    <location>
        <begin position="48"/>
        <end position="540"/>
    </location>
</feature>
<evidence type="ECO:0000313" key="3">
    <source>
        <dbReference type="Proteomes" id="UP001500540"/>
    </source>
</evidence>
<keyword evidence="3" id="KW-1185">Reference proteome</keyword>
<gene>
    <name evidence="2" type="ORF">GCM10022240_03940</name>
</gene>
<dbReference type="SUPFAM" id="SSF51338">
    <property type="entry name" value="Composite domain of metallo-dependent hydrolases"/>
    <property type="match status" value="1"/>
</dbReference>
<evidence type="ECO:0000313" key="2">
    <source>
        <dbReference type="EMBL" id="GAA3754236.1"/>
    </source>
</evidence>
<sequence length="548" mass="58056">MHIDLIFSHARIRTGWSQRPVASAVGVWQGVVVGFDEQLDGMTADTEVNGRGAFLMAGFNDAHAHSVWYGQTLSETDLTGATDRSQVYEKVTQASGDDSDASAWLIAAGFDPLALDAPLELDALDRAAHGRPLLIKHASGHAYTVNGVGLEAVGIGRYPHARIDGGVIATDDEGRATGLLEENAMRPVQDVLQPDPLLEISRALDRATTAYARQGLTSVTDAGVGGGWIGHSPREFAAYQDAHEHGMLSTRIQAMITSDVLHPVHGHRTEGPFTGLDAGIRCGLGDDRLQIGPMKLFVDGSLLGGTAAVTEPYCGHDTGHGYLQGDPDAMTATITGAVHAGWAIATHAIGDRGLDLALDMLERATAESHRTPPMPHRIEHGGVVRPEQLPRIKSLGAALVPQPMFIAAYGDGMAEKLGDRRTLLSYPAASVLRAGITLPGSSDRPVAEGAPLRVIQAFVERTTQTGRAYGPDERISVDQALSAYTTGSARATGWAARKGHLAPGMLADFVVLSDDPREVPTNTIGQIGVLSTWVGGECTFTAEQPVRR</sequence>
<accession>A0ABP7G5D4</accession>